<evidence type="ECO:0000313" key="3">
    <source>
        <dbReference type="Proteomes" id="UP001299970"/>
    </source>
</evidence>
<keyword evidence="3" id="KW-1185">Reference proteome</keyword>
<dbReference type="Gene3D" id="3.30.450.40">
    <property type="match status" value="1"/>
</dbReference>
<dbReference type="PANTHER" id="PTHR37299">
    <property type="entry name" value="TRANSCRIPTIONAL REGULATOR-RELATED"/>
    <property type="match status" value="1"/>
</dbReference>
<dbReference type="Pfam" id="PF04397">
    <property type="entry name" value="LytTR"/>
    <property type="match status" value="1"/>
</dbReference>
<dbReference type="InterPro" id="IPR007492">
    <property type="entry name" value="LytTR_DNA-bd_dom"/>
</dbReference>
<dbReference type="PROSITE" id="PS50930">
    <property type="entry name" value="HTH_LYTTR"/>
    <property type="match status" value="1"/>
</dbReference>
<dbReference type="PANTHER" id="PTHR37299:SF1">
    <property type="entry name" value="STAGE 0 SPORULATION PROTEIN A HOMOLOG"/>
    <property type="match status" value="1"/>
</dbReference>
<evidence type="ECO:0000313" key="2">
    <source>
        <dbReference type="EMBL" id="MCH6166945.1"/>
    </source>
</evidence>
<name>A0ABS9TEI1_9PSEU</name>
<comment type="caution">
    <text evidence="2">The sequence shown here is derived from an EMBL/GenBank/DDBJ whole genome shotgun (WGS) entry which is preliminary data.</text>
</comment>
<keyword evidence="2" id="KW-0238">DNA-binding</keyword>
<protein>
    <submittedName>
        <fullName evidence="2">LytTR family transcriptional regulator DNA-binding domain-containing protein</fullName>
    </submittedName>
</protein>
<dbReference type="SMART" id="SM00850">
    <property type="entry name" value="LytTR"/>
    <property type="match status" value="1"/>
</dbReference>
<dbReference type="InterPro" id="IPR029016">
    <property type="entry name" value="GAF-like_dom_sf"/>
</dbReference>
<dbReference type="EMBL" id="JAKXMK010000011">
    <property type="protein sequence ID" value="MCH6166945.1"/>
    <property type="molecule type" value="Genomic_DNA"/>
</dbReference>
<gene>
    <name evidence="2" type="ORF">MMF94_14750</name>
</gene>
<reference evidence="2 3" key="1">
    <citation type="submission" date="2022-03" db="EMBL/GenBank/DDBJ databases">
        <title>Pseudonocardia alaer sp. nov., a novel actinomycete isolated from reed forest soil.</title>
        <authorList>
            <person name="Wang L."/>
        </authorList>
    </citation>
    <scope>NUCLEOTIDE SEQUENCE [LARGE SCALE GENOMIC DNA]</scope>
    <source>
        <strain evidence="2 3">Y-16303</strain>
    </source>
</reference>
<accession>A0ABS9TEI1</accession>
<proteinExistence type="predicted"/>
<dbReference type="Gene3D" id="2.40.50.1020">
    <property type="entry name" value="LytTr DNA-binding domain"/>
    <property type="match status" value="1"/>
</dbReference>
<dbReference type="InterPro" id="IPR046947">
    <property type="entry name" value="LytR-like"/>
</dbReference>
<dbReference type="Proteomes" id="UP001299970">
    <property type="component" value="Unassembled WGS sequence"/>
</dbReference>
<organism evidence="2 3">
    <name type="scientific">Pseudonocardia alaniniphila</name>
    <dbReference type="NCBI Taxonomy" id="75291"/>
    <lineage>
        <taxon>Bacteria</taxon>
        <taxon>Bacillati</taxon>
        <taxon>Actinomycetota</taxon>
        <taxon>Actinomycetes</taxon>
        <taxon>Pseudonocardiales</taxon>
        <taxon>Pseudonocardiaceae</taxon>
        <taxon>Pseudonocardia</taxon>
    </lineage>
</organism>
<sequence>MTEEQRRVMAAWERFVSGEDAVDGVRAGILLSWYRCRDVHQVDPLQAPAPAPAAEAGTEHSVAQDMLFARLGGEAGASWSALHPALVSVTDGAGRILASWGPHHDETVLDPGFSWSEACSGTNGMGTALERPGLASVQGAEHWCRDFHQWNCAAIAIRDPVSHAPVAALDVARRGDELPGYATEWLLRTAAAFESELSDQAVRNGRRLADAFSEAESGVTGALLAMDVAGKLVAVNETATALFGVVCSNPAVDPNARVSPGIPHLAELVEKAVRRARKDSGWRGFANLYAPSGKEPFTVELRPVRISCDPVGVLVVATDSPAGEPLTRVESSRTRGYPPRIPAMRGTRIVLLAPHEIRYAEANSHAVWFVTDQGRLLAATRGIDNVERQLDSSTFLRVHRRYIVNVSRIKEVEPGFKGSLTLAMSCGEQEGIAVSRRYAARLKCVLGL</sequence>
<dbReference type="GO" id="GO:0003677">
    <property type="term" value="F:DNA binding"/>
    <property type="evidence" value="ECO:0007669"/>
    <property type="project" value="UniProtKB-KW"/>
</dbReference>
<evidence type="ECO:0000259" key="1">
    <source>
        <dbReference type="PROSITE" id="PS50930"/>
    </source>
</evidence>
<feature type="domain" description="HTH LytTR-type" evidence="1">
    <location>
        <begin position="341"/>
        <end position="448"/>
    </location>
</feature>
<dbReference type="RefSeq" id="WP_241036990.1">
    <property type="nucleotide sequence ID" value="NZ_BAAAJF010000036.1"/>
</dbReference>